<comment type="caution">
    <text evidence="2">The sequence shown here is derived from an EMBL/GenBank/DDBJ whole genome shotgun (WGS) entry which is preliminary data.</text>
</comment>
<dbReference type="Pfam" id="PF00903">
    <property type="entry name" value="Glyoxalase"/>
    <property type="match status" value="1"/>
</dbReference>
<accession>A0A1J5SWP8</accession>
<gene>
    <name evidence="2" type="primary">cadI_1</name>
    <name evidence="2" type="ORF">GALL_133770</name>
</gene>
<dbReference type="GO" id="GO:0046686">
    <property type="term" value="P:response to cadmium ion"/>
    <property type="evidence" value="ECO:0007669"/>
    <property type="project" value="TreeGrafter"/>
</dbReference>
<dbReference type="InterPro" id="IPR049789">
    <property type="entry name" value="ArsI/CadI-like"/>
</dbReference>
<evidence type="ECO:0000313" key="2">
    <source>
        <dbReference type="EMBL" id="OIR04446.1"/>
    </source>
</evidence>
<organism evidence="2">
    <name type="scientific">mine drainage metagenome</name>
    <dbReference type="NCBI Taxonomy" id="410659"/>
    <lineage>
        <taxon>unclassified sequences</taxon>
        <taxon>metagenomes</taxon>
        <taxon>ecological metagenomes</taxon>
    </lineage>
</organism>
<sequence>MKRMHLHVSVDDLKKSITFYNTLFGIAPTVQKPDYAKWMLTDPLVNFAISQRGAKVGLDHVGIQVDNDEELAEIKSRLDAADMSVLTQEATTCCYAKSDKHWVQDPSGIAWETYHTLDSAPTFNDESQQSDSACCAPTAQQVQFISRSKIKA</sequence>
<proteinExistence type="predicted"/>
<dbReference type="NCBIfam" id="NF041414">
    <property type="entry name" value="ArsI_CadI_VOC"/>
    <property type="match status" value="1"/>
</dbReference>
<dbReference type="PANTHER" id="PTHR41294:SF1">
    <property type="entry name" value="CADMIUM-INDUCED PROTEIN CADI"/>
    <property type="match status" value="1"/>
</dbReference>
<dbReference type="AlphaFoldDB" id="A0A1J5SWP8"/>
<dbReference type="InterPro" id="IPR052393">
    <property type="entry name" value="Cadmium-induced_rsp"/>
</dbReference>
<dbReference type="SUPFAM" id="SSF54593">
    <property type="entry name" value="Glyoxalase/Bleomycin resistance protein/Dihydroxybiphenyl dioxygenase"/>
    <property type="match status" value="1"/>
</dbReference>
<evidence type="ECO:0000259" key="1">
    <source>
        <dbReference type="PROSITE" id="PS51819"/>
    </source>
</evidence>
<dbReference type="PANTHER" id="PTHR41294">
    <property type="entry name" value="CADMIUM-INDUCED PROTEIN CADI"/>
    <property type="match status" value="1"/>
</dbReference>
<dbReference type="Gene3D" id="3.10.180.10">
    <property type="entry name" value="2,3-Dihydroxybiphenyl 1,2-Dioxygenase, domain 1"/>
    <property type="match status" value="1"/>
</dbReference>
<name>A0A1J5SWP8_9ZZZZ</name>
<dbReference type="EMBL" id="MLJW01000057">
    <property type="protein sequence ID" value="OIR04446.1"/>
    <property type="molecule type" value="Genomic_DNA"/>
</dbReference>
<reference evidence="2" key="1">
    <citation type="submission" date="2016-10" db="EMBL/GenBank/DDBJ databases">
        <title>Sequence of Gallionella enrichment culture.</title>
        <authorList>
            <person name="Poehlein A."/>
            <person name="Muehling M."/>
            <person name="Daniel R."/>
        </authorList>
    </citation>
    <scope>NUCLEOTIDE SEQUENCE</scope>
</reference>
<dbReference type="InterPro" id="IPR029068">
    <property type="entry name" value="Glyas_Bleomycin-R_OHBP_Dase"/>
</dbReference>
<dbReference type="InterPro" id="IPR004360">
    <property type="entry name" value="Glyas_Fos-R_dOase_dom"/>
</dbReference>
<feature type="domain" description="VOC" evidence="1">
    <location>
        <begin position="2"/>
        <end position="116"/>
    </location>
</feature>
<dbReference type="InterPro" id="IPR037523">
    <property type="entry name" value="VOC_core"/>
</dbReference>
<dbReference type="PROSITE" id="PS51819">
    <property type="entry name" value="VOC"/>
    <property type="match status" value="1"/>
</dbReference>
<protein>
    <submittedName>
        <fullName evidence="2">Cadmium-induced protein CadI</fullName>
    </submittedName>
</protein>